<name>B3RTZ1_TRIAD</name>
<evidence type="ECO:0000259" key="6">
    <source>
        <dbReference type="Pfam" id="PF04130"/>
    </source>
</evidence>
<dbReference type="InterPro" id="IPR007259">
    <property type="entry name" value="GCP"/>
</dbReference>
<dbReference type="InterPro" id="IPR040457">
    <property type="entry name" value="GCP_C"/>
</dbReference>
<reference evidence="8 9" key="1">
    <citation type="journal article" date="2008" name="Nature">
        <title>The Trichoplax genome and the nature of placozoans.</title>
        <authorList>
            <person name="Srivastava M."/>
            <person name="Begovic E."/>
            <person name="Chapman J."/>
            <person name="Putnam N.H."/>
            <person name="Hellsten U."/>
            <person name="Kawashima T."/>
            <person name="Kuo A."/>
            <person name="Mitros T."/>
            <person name="Salamov A."/>
            <person name="Carpenter M.L."/>
            <person name="Signorovitch A.Y."/>
            <person name="Moreno M.A."/>
            <person name="Kamm K."/>
            <person name="Grimwood J."/>
            <person name="Schmutz J."/>
            <person name="Shapiro H."/>
            <person name="Grigoriev I.V."/>
            <person name="Buss L.W."/>
            <person name="Schierwater B."/>
            <person name="Dellaporta S.L."/>
            <person name="Rokhsar D.S."/>
        </authorList>
    </citation>
    <scope>NUCLEOTIDE SEQUENCE [LARGE SCALE GENOMIC DNA]</scope>
    <source>
        <strain evidence="8 9">Grell-BS-1999</strain>
    </source>
</reference>
<evidence type="ECO:0000256" key="5">
    <source>
        <dbReference type="ARBA" id="ARBA00023212"/>
    </source>
</evidence>
<dbReference type="GO" id="GO:0031122">
    <property type="term" value="P:cytoplasmic microtubule organization"/>
    <property type="evidence" value="ECO:0000318"/>
    <property type="project" value="GO_Central"/>
</dbReference>
<dbReference type="GO" id="GO:0043015">
    <property type="term" value="F:gamma-tubulin binding"/>
    <property type="evidence" value="ECO:0000318"/>
    <property type="project" value="GO_Central"/>
</dbReference>
<dbReference type="GO" id="GO:0000922">
    <property type="term" value="C:spindle pole"/>
    <property type="evidence" value="ECO:0007669"/>
    <property type="project" value="InterPro"/>
</dbReference>
<dbReference type="OMA" id="MRMMSVC"/>
<dbReference type="HOGENOM" id="CLU_003736_4_0_1"/>
<keyword evidence="3" id="KW-0963">Cytoplasm</keyword>
<feature type="non-terminal residue" evidence="8">
    <location>
        <position position="1"/>
    </location>
</feature>
<dbReference type="STRING" id="10228.B3RTZ1"/>
<dbReference type="GO" id="GO:0051321">
    <property type="term" value="P:meiotic cell cycle"/>
    <property type="evidence" value="ECO:0000318"/>
    <property type="project" value="GO_Central"/>
</dbReference>
<dbReference type="InParanoid" id="B3RTZ1"/>
<dbReference type="CTD" id="6753466"/>
<keyword evidence="4" id="KW-0493">Microtubule</keyword>
<dbReference type="GeneID" id="6753466"/>
<dbReference type="PhylomeDB" id="B3RTZ1"/>
<evidence type="ECO:0000256" key="4">
    <source>
        <dbReference type="ARBA" id="ARBA00022701"/>
    </source>
</evidence>
<dbReference type="InterPro" id="IPR042241">
    <property type="entry name" value="GCP_C_sf"/>
</dbReference>
<dbReference type="GO" id="GO:0000930">
    <property type="term" value="C:gamma-tubulin complex"/>
    <property type="evidence" value="ECO:0000318"/>
    <property type="project" value="GO_Central"/>
</dbReference>
<dbReference type="RefSeq" id="XP_002111743.1">
    <property type="nucleotide sequence ID" value="XM_002111707.1"/>
</dbReference>
<dbReference type="KEGG" id="tad:TRIADDRAFT_23488"/>
<dbReference type="GO" id="GO:0051225">
    <property type="term" value="P:spindle assembly"/>
    <property type="evidence" value="ECO:0000318"/>
    <property type="project" value="GO_Central"/>
</dbReference>
<dbReference type="Pfam" id="PF04130">
    <property type="entry name" value="GCP_C_terminal"/>
    <property type="match status" value="1"/>
</dbReference>
<evidence type="ECO:0000256" key="1">
    <source>
        <dbReference type="ARBA" id="ARBA00004245"/>
    </source>
</evidence>
<proteinExistence type="inferred from homology"/>
<dbReference type="Proteomes" id="UP000009022">
    <property type="component" value="Unassembled WGS sequence"/>
</dbReference>
<accession>B3RTZ1</accession>
<sequence length="670" mass="77518">SFELSEDILIRDLIYTFQGINGKVIKLDQSVDAFRVDFNVGVPKHSRELVHKLAEIGWLYRKIRKFIDQHSTDQAYGLVGQSFCTALQDELTEFYRLIAVLDAQVFRVSEQQLSVGPTNANYLSLHRLSVWTYEPLQRLTILASLTDICTGKKGGALASTVHSYYQHGNPSIRNLIKDVLGKVVKPLNFMLHKWIYDGQLADIHHEFFISSESTVQENRLWRNKYGITKSMLPSFIAIALAKKILLIGKSINFIRQVCMDRSAIFGIKPTTAVATNGDEIFTQKIIGSQLEVIVDSVYTATSKHLLKILNEKYKFMDHLKALRRYLLLGQGDFVIHLMDSLAPDLNKPASNLYVHNLTGVLETAIRATNAQYDDADIIKRLDIRLLEVSPGDTGWDIFSLDYHVDGPISTVFTAQCMINYLRMFNFLWRLKRMEFVLGETWRNQLKCFNIYKHLPGILPLLHASNILTAELIHFINQMQYYIMFEVLECAWDELVKRVEEAKDLDDVIDAHDKFQEIIITRSLLDSHSRDLQTQIRSIFNFILQFQNLLESLFSAAQYEVDSEKKIERDAEKRSKQGQWGMTDTETEIEERRVEEFISTTIPTTLKKLNKILESSKAAIRTFLLSLISKADVSLRFLCFRLDFNEFYREQEPRLKSPLRLQRKKRIQYES</sequence>
<organism evidence="8 9">
    <name type="scientific">Trichoplax adhaerens</name>
    <name type="common">Trichoplax reptans</name>
    <dbReference type="NCBI Taxonomy" id="10228"/>
    <lineage>
        <taxon>Eukaryota</taxon>
        <taxon>Metazoa</taxon>
        <taxon>Placozoa</taxon>
        <taxon>Uniplacotomia</taxon>
        <taxon>Trichoplacea</taxon>
        <taxon>Trichoplacidae</taxon>
        <taxon>Trichoplax</taxon>
    </lineage>
</organism>
<gene>
    <name evidence="8" type="ORF">TRIADDRAFT_23488</name>
</gene>
<dbReference type="EMBL" id="DS985244">
    <property type="protein sequence ID" value="EDV25710.1"/>
    <property type="molecule type" value="Genomic_DNA"/>
</dbReference>
<comment type="similarity">
    <text evidence="2">Belongs to the TUBGCP family.</text>
</comment>
<dbReference type="GO" id="GO:0007020">
    <property type="term" value="P:microtubule nucleation"/>
    <property type="evidence" value="ECO:0000318"/>
    <property type="project" value="GO_Central"/>
</dbReference>
<dbReference type="GO" id="GO:0000278">
    <property type="term" value="P:mitotic cell cycle"/>
    <property type="evidence" value="ECO:0000318"/>
    <property type="project" value="GO_Central"/>
</dbReference>
<evidence type="ECO:0000256" key="3">
    <source>
        <dbReference type="ARBA" id="ARBA00022490"/>
    </source>
</evidence>
<keyword evidence="5" id="KW-0206">Cytoskeleton</keyword>
<dbReference type="Gene3D" id="1.20.120.1900">
    <property type="entry name" value="Gamma-tubulin complex, C-terminal domain"/>
    <property type="match status" value="1"/>
</dbReference>
<evidence type="ECO:0000313" key="9">
    <source>
        <dbReference type="Proteomes" id="UP000009022"/>
    </source>
</evidence>
<dbReference type="eggNOG" id="KOG2000">
    <property type="taxonomic scope" value="Eukaryota"/>
</dbReference>
<dbReference type="Pfam" id="PF17681">
    <property type="entry name" value="GCP_N_terminal"/>
    <property type="match status" value="1"/>
</dbReference>
<evidence type="ECO:0000313" key="8">
    <source>
        <dbReference type="EMBL" id="EDV25710.1"/>
    </source>
</evidence>
<feature type="domain" description="Gamma tubulin complex component C-terminal" evidence="6">
    <location>
        <begin position="316"/>
        <end position="647"/>
    </location>
</feature>
<comment type="subcellular location">
    <subcellularLocation>
        <location evidence="1">Cytoplasm</location>
        <location evidence="1">Cytoskeleton</location>
    </subcellularLocation>
</comment>
<dbReference type="GO" id="GO:0005874">
    <property type="term" value="C:microtubule"/>
    <property type="evidence" value="ECO:0007669"/>
    <property type="project" value="UniProtKB-KW"/>
</dbReference>
<dbReference type="FunCoup" id="B3RTZ1">
    <property type="interactions" value="2338"/>
</dbReference>
<dbReference type="InterPro" id="IPR041470">
    <property type="entry name" value="GCP_N"/>
</dbReference>
<feature type="domain" description="Gamma tubulin complex component protein N-terminal" evidence="7">
    <location>
        <begin position="10"/>
        <end position="312"/>
    </location>
</feature>
<dbReference type="AlphaFoldDB" id="B3RTZ1"/>
<keyword evidence="9" id="KW-1185">Reference proteome</keyword>
<dbReference type="PANTHER" id="PTHR19302">
    <property type="entry name" value="GAMMA TUBULIN COMPLEX PROTEIN"/>
    <property type="match status" value="1"/>
</dbReference>
<evidence type="ECO:0000259" key="7">
    <source>
        <dbReference type="Pfam" id="PF17681"/>
    </source>
</evidence>
<protein>
    <submittedName>
        <fullName evidence="8">Uncharacterized protein</fullName>
    </submittedName>
</protein>
<dbReference type="PANTHER" id="PTHR19302:SF14">
    <property type="entry name" value="GAMMA-TUBULIN COMPLEX COMPONENT 3"/>
    <property type="match status" value="1"/>
</dbReference>
<dbReference type="OrthoDB" id="5860513at2759"/>
<evidence type="ECO:0000256" key="2">
    <source>
        <dbReference type="ARBA" id="ARBA00010337"/>
    </source>
</evidence>